<dbReference type="Gene3D" id="3.30.160.660">
    <property type="match status" value="1"/>
</dbReference>
<keyword evidence="3" id="KW-1185">Reference proteome</keyword>
<dbReference type="InterPro" id="IPR003776">
    <property type="entry name" value="YcaO-like_dom"/>
</dbReference>
<dbReference type="OrthoDB" id="109999at2"/>
<evidence type="ECO:0000313" key="2">
    <source>
        <dbReference type="EMBL" id="KUF18661.1"/>
    </source>
</evidence>
<accession>A0A0W7X6X8</accession>
<reference evidence="2 3" key="1">
    <citation type="submission" date="2015-12" db="EMBL/GenBank/DDBJ databases">
        <title>Draft genome sequence of Streptomyces silvensis ATCC 53525, a producer of novel hormone antagonists.</title>
        <authorList>
            <person name="Johnston C.W."/>
            <person name="Li Y."/>
            <person name="Magarvey N.A."/>
        </authorList>
    </citation>
    <scope>NUCLEOTIDE SEQUENCE [LARGE SCALE GENOMIC DNA]</scope>
    <source>
        <strain evidence="2 3">ATCC 53525</strain>
    </source>
</reference>
<comment type="caution">
    <text evidence="2">The sequence shown here is derived from an EMBL/GenBank/DDBJ whole genome shotgun (WGS) entry which is preliminary data.</text>
</comment>
<feature type="domain" description="YcaO" evidence="1">
    <location>
        <begin position="63"/>
        <end position="383"/>
    </location>
</feature>
<dbReference type="Proteomes" id="UP000054804">
    <property type="component" value="Unassembled WGS sequence"/>
</dbReference>
<sequence>MRKVFWEGTHRVRCPHETWDLVSPRLSDYGITRVADVTGLDRIGLPVFMVVRPLSKSLTVAQGKGVTEAAAKVSGVMESIEFWHAESACPEPVHSGVAATDLRSPYLLEGLPQYPGSLLTSSMPLHWVEAQGMLSGAPVLVPRRCVELNDLADGSWCPPGLYPSSNGLAGGNCRAEAAVHALYELLERDSVARRHLDSARSPGIDAGTVPDPCCAELIRRIRANDVWLEIEHVANRWGVPCFAAHLWSDDLPVVCSGSGAHLDPAVALSRALSEAAQTRLTVITGTRDDVDEVVYATGRRRFAAPPKTSARVSWSTATAPFTTAFDDIDRELEWLCGLVRDETGGEPALVDLSTAADFSVVKVLAEGLAFSLDIPFYPEEAAS</sequence>
<name>A0A0W7X6X8_9ACTN</name>
<dbReference type="PANTHER" id="PTHR37809:SF1">
    <property type="entry name" value="RIBOSOMAL PROTEIN S12 METHYLTHIOTRANSFERASE ACCESSORY FACTOR YCAO"/>
    <property type="match status" value="1"/>
</dbReference>
<dbReference type="Pfam" id="PF02624">
    <property type="entry name" value="YcaO"/>
    <property type="match status" value="1"/>
</dbReference>
<dbReference type="EMBL" id="LOCL01000029">
    <property type="protein sequence ID" value="KUF18661.1"/>
    <property type="molecule type" value="Genomic_DNA"/>
</dbReference>
<organism evidence="2 3">
    <name type="scientific">Streptomyces silvensis</name>
    <dbReference type="NCBI Taxonomy" id="1765722"/>
    <lineage>
        <taxon>Bacteria</taxon>
        <taxon>Bacillati</taxon>
        <taxon>Actinomycetota</taxon>
        <taxon>Actinomycetes</taxon>
        <taxon>Kitasatosporales</taxon>
        <taxon>Streptomycetaceae</taxon>
        <taxon>Streptomyces</taxon>
    </lineage>
</organism>
<proteinExistence type="predicted"/>
<protein>
    <recommendedName>
        <fullName evidence="1">YcaO domain-containing protein</fullName>
    </recommendedName>
</protein>
<gene>
    <name evidence="2" type="ORF">AT728_06240</name>
</gene>
<dbReference type="STRING" id="1765722.AT728_06240"/>
<evidence type="ECO:0000259" key="1">
    <source>
        <dbReference type="PROSITE" id="PS51664"/>
    </source>
</evidence>
<dbReference type="PROSITE" id="PS51664">
    <property type="entry name" value="YCAO"/>
    <property type="match status" value="1"/>
</dbReference>
<dbReference type="RefSeq" id="WP_058846818.1">
    <property type="nucleotide sequence ID" value="NZ_LOCL01000029.1"/>
</dbReference>
<evidence type="ECO:0000313" key="3">
    <source>
        <dbReference type="Proteomes" id="UP000054804"/>
    </source>
</evidence>
<dbReference type="PANTHER" id="PTHR37809">
    <property type="entry name" value="RIBOSOMAL PROTEIN S12 METHYLTHIOTRANSFERASE ACCESSORY FACTOR YCAO"/>
    <property type="match status" value="1"/>
</dbReference>
<dbReference type="NCBIfam" id="TIGR00702">
    <property type="entry name" value="YcaO-type kinase domain"/>
    <property type="match status" value="1"/>
</dbReference>
<dbReference type="AlphaFoldDB" id="A0A0W7X6X8"/>